<feature type="transmembrane region" description="Helical" evidence="1">
    <location>
        <begin position="7"/>
        <end position="24"/>
    </location>
</feature>
<gene>
    <name evidence="2" type="ORF">FNK824_LOCUS41071</name>
</gene>
<keyword evidence="1" id="KW-1133">Transmembrane helix</keyword>
<evidence type="ECO:0000313" key="2">
    <source>
        <dbReference type="EMBL" id="CAF4313299.1"/>
    </source>
</evidence>
<comment type="caution">
    <text evidence="2">The sequence shown here is derived from an EMBL/GenBank/DDBJ whole genome shotgun (WGS) entry which is preliminary data.</text>
</comment>
<name>A0A820IS83_9BILA</name>
<evidence type="ECO:0000256" key="1">
    <source>
        <dbReference type="SAM" id="Phobius"/>
    </source>
</evidence>
<feature type="transmembrane region" description="Helical" evidence="1">
    <location>
        <begin position="36"/>
        <end position="56"/>
    </location>
</feature>
<keyword evidence="1" id="KW-0812">Transmembrane</keyword>
<keyword evidence="1" id="KW-0472">Membrane</keyword>
<proteinExistence type="predicted"/>
<reference evidence="2" key="1">
    <citation type="submission" date="2021-02" db="EMBL/GenBank/DDBJ databases">
        <authorList>
            <person name="Nowell W R."/>
        </authorList>
    </citation>
    <scope>NUCLEOTIDE SEQUENCE</scope>
</reference>
<dbReference type="AlphaFoldDB" id="A0A820IS83"/>
<protein>
    <submittedName>
        <fullName evidence="2">Uncharacterized protein</fullName>
    </submittedName>
</protein>
<feature type="non-terminal residue" evidence="2">
    <location>
        <position position="1"/>
    </location>
</feature>
<accession>A0A820IS83</accession>
<evidence type="ECO:0000313" key="3">
    <source>
        <dbReference type="Proteomes" id="UP000663874"/>
    </source>
</evidence>
<sequence length="119" mass="14447">LKYKFNILPLVVFSFILPLIFTGHSSTDLKLLDRILFPNINIYTISSIHISHLWLLTTCEKQLFFFIDNKREYNQREQQQIWFKIDCDYRIKNAIQFGTNERKIIIRTIRPSHIKLYHF</sequence>
<dbReference type="EMBL" id="CAJOBE010037121">
    <property type="protein sequence ID" value="CAF4313299.1"/>
    <property type="molecule type" value="Genomic_DNA"/>
</dbReference>
<dbReference type="Proteomes" id="UP000663874">
    <property type="component" value="Unassembled WGS sequence"/>
</dbReference>
<organism evidence="2 3">
    <name type="scientific">Rotaria sordida</name>
    <dbReference type="NCBI Taxonomy" id="392033"/>
    <lineage>
        <taxon>Eukaryota</taxon>
        <taxon>Metazoa</taxon>
        <taxon>Spiralia</taxon>
        <taxon>Gnathifera</taxon>
        <taxon>Rotifera</taxon>
        <taxon>Eurotatoria</taxon>
        <taxon>Bdelloidea</taxon>
        <taxon>Philodinida</taxon>
        <taxon>Philodinidae</taxon>
        <taxon>Rotaria</taxon>
    </lineage>
</organism>